<dbReference type="RefSeq" id="WP_166278038.1">
    <property type="nucleotide sequence ID" value="NZ_JTHE03000116.1"/>
</dbReference>
<accession>A0ABD4T9W2</accession>
<dbReference type="Gene3D" id="3.20.20.100">
    <property type="entry name" value="NADP-dependent oxidoreductase domain"/>
    <property type="match status" value="1"/>
</dbReference>
<dbReference type="Proteomes" id="UP000031561">
    <property type="component" value="Unassembled WGS sequence"/>
</dbReference>
<keyword evidence="6" id="KW-1185">Reference proteome</keyword>
<keyword evidence="3" id="KW-0411">Iron-sulfur</keyword>
<evidence type="ECO:0000256" key="3">
    <source>
        <dbReference type="ARBA" id="ARBA00023014"/>
    </source>
</evidence>
<dbReference type="PANTHER" id="PTHR43312:SF2">
    <property type="entry name" value="OXIDOREDUCTASE"/>
    <property type="match status" value="1"/>
</dbReference>
<gene>
    <name evidence="5" type="ORF">QQ91_0020645</name>
</gene>
<dbReference type="InterPro" id="IPR023210">
    <property type="entry name" value="NADP_OxRdtase_dom"/>
</dbReference>
<keyword evidence="1" id="KW-0479">Metal-binding</keyword>
<evidence type="ECO:0000313" key="5">
    <source>
        <dbReference type="EMBL" id="MCM1985228.1"/>
    </source>
</evidence>
<dbReference type="InterPro" id="IPR036812">
    <property type="entry name" value="NAD(P)_OxRdtase_dom_sf"/>
</dbReference>
<feature type="domain" description="4Fe-4S ferredoxin-type" evidence="4">
    <location>
        <begin position="331"/>
        <end position="362"/>
    </location>
</feature>
<dbReference type="AlphaFoldDB" id="A0ABD4T9W2"/>
<dbReference type="GO" id="GO:0051536">
    <property type="term" value="F:iron-sulfur cluster binding"/>
    <property type="evidence" value="ECO:0007669"/>
    <property type="project" value="UniProtKB-KW"/>
</dbReference>
<evidence type="ECO:0000256" key="1">
    <source>
        <dbReference type="ARBA" id="ARBA00022723"/>
    </source>
</evidence>
<evidence type="ECO:0000259" key="4">
    <source>
        <dbReference type="PROSITE" id="PS51379"/>
    </source>
</evidence>
<keyword evidence="2" id="KW-0408">Iron</keyword>
<dbReference type="SUPFAM" id="SSF46548">
    <property type="entry name" value="alpha-helical ferredoxin"/>
    <property type="match status" value="1"/>
</dbReference>
<dbReference type="GO" id="GO:0046872">
    <property type="term" value="F:metal ion binding"/>
    <property type="evidence" value="ECO:0007669"/>
    <property type="project" value="UniProtKB-KW"/>
</dbReference>
<evidence type="ECO:0000313" key="6">
    <source>
        <dbReference type="Proteomes" id="UP000031561"/>
    </source>
</evidence>
<dbReference type="PROSITE" id="PS00198">
    <property type="entry name" value="4FE4S_FER_1"/>
    <property type="match status" value="1"/>
</dbReference>
<dbReference type="InterPro" id="IPR017896">
    <property type="entry name" value="4Fe4S_Fe-S-bd"/>
</dbReference>
<dbReference type="InterPro" id="IPR017900">
    <property type="entry name" value="4Fe4S_Fe_S_CS"/>
</dbReference>
<dbReference type="PANTHER" id="PTHR43312">
    <property type="entry name" value="D-THREO-ALDOSE 1-DEHYDROGENASE"/>
    <property type="match status" value="1"/>
</dbReference>
<reference evidence="5 6" key="1">
    <citation type="journal article" date="2015" name="Genome Announc.">
        <title>Draft Genome Sequence of Filamentous Marine Cyanobacterium Lyngbya confervoides Strain BDU141951.</title>
        <authorList>
            <person name="Chandrababunaidu M.M."/>
            <person name="Sen D."/>
            <person name="Tripathy S."/>
        </authorList>
    </citation>
    <scope>NUCLEOTIDE SEQUENCE [LARGE SCALE GENOMIC DNA]</scope>
    <source>
        <strain evidence="5 6">BDU141951</strain>
    </source>
</reference>
<comment type="caution">
    <text evidence="5">The sequence shown here is derived from an EMBL/GenBank/DDBJ whole genome shotgun (WGS) entry which is preliminary data.</text>
</comment>
<dbReference type="InterPro" id="IPR053135">
    <property type="entry name" value="AKR2_Oxidoreductase"/>
</dbReference>
<name>A0ABD4T9W2_9CYAN</name>
<protein>
    <submittedName>
        <fullName evidence="5">Aldo/keto reductase</fullName>
    </submittedName>
</protein>
<dbReference type="Pfam" id="PF13187">
    <property type="entry name" value="Fer4_9"/>
    <property type="match status" value="1"/>
</dbReference>
<dbReference type="Pfam" id="PF00248">
    <property type="entry name" value="Aldo_ket_red"/>
    <property type="match status" value="1"/>
</dbReference>
<dbReference type="PROSITE" id="PS51379">
    <property type="entry name" value="4FE4S_FER_2"/>
    <property type="match status" value="1"/>
</dbReference>
<organism evidence="5 6">
    <name type="scientific">Lyngbya confervoides BDU141951</name>
    <dbReference type="NCBI Taxonomy" id="1574623"/>
    <lineage>
        <taxon>Bacteria</taxon>
        <taxon>Bacillati</taxon>
        <taxon>Cyanobacteriota</taxon>
        <taxon>Cyanophyceae</taxon>
        <taxon>Oscillatoriophycideae</taxon>
        <taxon>Oscillatoriales</taxon>
        <taxon>Microcoleaceae</taxon>
        <taxon>Lyngbya</taxon>
    </lineage>
</organism>
<proteinExistence type="predicted"/>
<dbReference type="SUPFAM" id="SSF51430">
    <property type="entry name" value="NAD(P)-linked oxidoreductase"/>
    <property type="match status" value="1"/>
</dbReference>
<evidence type="ECO:0000256" key="2">
    <source>
        <dbReference type="ARBA" id="ARBA00023004"/>
    </source>
</evidence>
<dbReference type="EMBL" id="JTHE03000116">
    <property type="protein sequence ID" value="MCM1985228.1"/>
    <property type="molecule type" value="Genomic_DNA"/>
</dbReference>
<sequence>MQYRRFGRTDFQISVFSLGTMRCLSSGANLEQTLSHALDLGINHIETAQGYGASEGYLGQALAALSRERDLSQLFITTKITPQPSADAMAAAIDTSLRRLGRSCVQGLALHGINTPQHLAWILDPHGCMAAVRQAVTEGKVQHVGFSTHAPLDLILSCMASQQFEFVCLHYNLFFQRNLPALLAAQQQDLGVFIISPADKGGRLYQPSDRLKQLCHPIEPLRLNSRFLLSQAAVSTLSVGPATPQELDWPLSVADDCGPLTSVERHCLLALDQAADAVLGGDRCQQCYGCLPCPEEIQIPEVLRLRNLSLAYEMQSYAQYRYGMFEHAGHWFPGRKAIHCTHCGDCLPRCPYDLAIADLVHDAHQRLQVRERRRLWADDP</sequence>